<comment type="function">
    <text evidence="6 7">Involved in the assembly process of the P-ring formation. It may associate with FlgF on the rod constituting a structure essential for the P-ring assembly or may act as a modulator protein for the P-ring assembly.</text>
</comment>
<evidence type="ECO:0000256" key="1">
    <source>
        <dbReference type="ARBA" id="ARBA00004418"/>
    </source>
</evidence>
<dbReference type="HOGENOM" id="CLU_070510_4_0_6"/>
<keyword evidence="4 7" id="KW-0732">Signal</keyword>
<dbReference type="Gene3D" id="3.90.1210.10">
    <property type="entry name" value="Antifreeze-like/N-acetylneuraminic acid synthase C-terminal domain"/>
    <property type="match status" value="1"/>
</dbReference>
<dbReference type="Gene3D" id="2.30.30.760">
    <property type="match status" value="1"/>
</dbReference>
<dbReference type="KEGG" id="oai:OLEAN_C11880"/>
<organism evidence="9 10">
    <name type="scientific">Oleispira antarctica RB-8</name>
    <dbReference type="NCBI Taxonomy" id="698738"/>
    <lineage>
        <taxon>Bacteria</taxon>
        <taxon>Pseudomonadati</taxon>
        <taxon>Pseudomonadota</taxon>
        <taxon>Gammaproteobacteria</taxon>
        <taxon>Oceanospirillales</taxon>
        <taxon>Oceanospirillaceae</taxon>
        <taxon>Oleispira</taxon>
    </lineage>
</organism>
<evidence type="ECO:0000256" key="5">
    <source>
        <dbReference type="ARBA" id="ARBA00022764"/>
    </source>
</evidence>
<dbReference type="InterPro" id="IPR017585">
    <property type="entry name" value="SAF_FlgA"/>
</dbReference>
<comment type="subcellular location">
    <subcellularLocation>
        <location evidence="1 7">Periplasm</location>
    </subcellularLocation>
</comment>
<dbReference type="SMART" id="SM00858">
    <property type="entry name" value="SAF"/>
    <property type="match status" value="1"/>
</dbReference>
<dbReference type="STRING" id="698738.OLEAN_C11880"/>
<evidence type="ECO:0000256" key="7">
    <source>
        <dbReference type="RuleBase" id="RU362063"/>
    </source>
</evidence>
<protein>
    <recommendedName>
        <fullName evidence="3 7">Flagella basal body P-ring formation protein FlgA</fullName>
    </recommendedName>
</protein>
<dbReference type="Pfam" id="PF17656">
    <property type="entry name" value="ChapFlgA_N"/>
    <property type="match status" value="1"/>
</dbReference>
<evidence type="ECO:0000313" key="9">
    <source>
        <dbReference type="EMBL" id="CCK75364.1"/>
    </source>
</evidence>
<dbReference type="PANTHER" id="PTHR36307">
    <property type="entry name" value="FLAGELLA BASAL BODY P-RING FORMATION PROTEIN FLGA"/>
    <property type="match status" value="1"/>
</dbReference>
<evidence type="ECO:0000256" key="6">
    <source>
        <dbReference type="ARBA" id="ARBA00025643"/>
    </source>
</evidence>
<evidence type="ECO:0000259" key="8">
    <source>
        <dbReference type="SMART" id="SM00858"/>
    </source>
</evidence>
<dbReference type="CDD" id="cd11614">
    <property type="entry name" value="SAF_CpaB_FlgA_like"/>
    <property type="match status" value="1"/>
</dbReference>
<dbReference type="InterPro" id="IPR041231">
    <property type="entry name" value="FlgA_N"/>
</dbReference>
<keyword evidence="9" id="KW-0969">Cilium</keyword>
<comment type="similarity">
    <text evidence="2 7">Belongs to the FlgA family.</text>
</comment>
<dbReference type="PANTHER" id="PTHR36307:SF1">
    <property type="entry name" value="FLAGELLA BASAL BODY P-RING FORMATION PROTEIN FLGA"/>
    <property type="match status" value="1"/>
</dbReference>
<dbReference type="NCBIfam" id="TIGR03170">
    <property type="entry name" value="flgA_cterm"/>
    <property type="match status" value="1"/>
</dbReference>
<gene>
    <name evidence="9" type="primary">flgA</name>
    <name evidence="9" type="ORF">OLEAN_C11880</name>
</gene>
<name>R4YSY9_OLEAN</name>
<evidence type="ECO:0000256" key="4">
    <source>
        <dbReference type="ARBA" id="ARBA00022729"/>
    </source>
</evidence>
<keyword evidence="9" id="KW-0282">Flagellum</keyword>
<dbReference type="InterPro" id="IPR013974">
    <property type="entry name" value="SAF"/>
</dbReference>
<proteinExistence type="inferred from homology"/>
<dbReference type="AlphaFoldDB" id="R4YSY9"/>
<evidence type="ECO:0000313" key="10">
    <source>
        <dbReference type="Proteomes" id="UP000032749"/>
    </source>
</evidence>
<keyword evidence="5 7" id="KW-0574">Periplasm</keyword>
<dbReference type="GO" id="GO:0044780">
    <property type="term" value="P:bacterial-type flagellum assembly"/>
    <property type="evidence" value="ECO:0007669"/>
    <property type="project" value="InterPro"/>
</dbReference>
<keyword evidence="9" id="KW-0966">Cell projection</keyword>
<dbReference type="InterPro" id="IPR039246">
    <property type="entry name" value="Flagellar_FlgA"/>
</dbReference>
<reference evidence="9 10" key="1">
    <citation type="journal article" date="2013" name="Nat. Commun.">
        <title>Genome sequence and functional genomic analysis of the oil-degrading bacterium Oleispira antarctica.</title>
        <authorList>
            <person name="Kube M."/>
            <person name="Chernikova T.N."/>
            <person name="Al-Ramahi Y."/>
            <person name="Beloqui A."/>
            <person name="Lopez-Cortez N."/>
            <person name="Guazzaroni M.E."/>
            <person name="Heipieper H.J."/>
            <person name="Klages S."/>
            <person name="Kotsyurbenko O.R."/>
            <person name="Langer I."/>
            <person name="Nechitaylo T.Y."/>
            <person name="Lunsdorf H."/>
            <person name="Fernandez M."/>
            <person name="Juarez S."/>
            <person name="Ciordia S."/>
            <person name="Singer A."/>
            <person name="Kagan O."/>
            <person name="Egorova O."/>
            <person name="Petit P.A."/>
            <person name="Stogios P."/>
            <person name="Kim Y."/>
            <person name="Tchigvintsev A."/>
            <person name="Flick R."/>
            <person name="Denaro R."/>
            <person name="Genovese M."/>
            <person name="Albar J.P."/>
            <person name="Reva O.N."/>
            <person name="Martinez-Gomariz M."/>
            <person name="Tran H."/>
            <person name="Ferrer M."/>
            <person name="Savchenko A."/>
            <person name="Yakunin A.F."/>
            <person name="Yakimov M.M."/>
            <person name="Golyshina O.V."/>
            <person name="Reinhardt R."/>
            <person name="Golyshin P.N."/>
        </authorList>
    </citation>
    <scope>NUCLEOTIDE SEQUENCE [LARGE SCALE GENOMIC DNA]</scope>
</reference>
<sequence>MKQNLFFLVLHCLCSPLSQANDIKPDQLEQHISNSILDQWQVIGQRDGAVSKVVISGIPQGYKSPECRTPLEVKPTNTLRLGRNSIEVSCQHRSSWSLMLNADIEVWRDVVVLRDHLSRGQRIKRTSIVLQQRNIGDLQRGYYTNIKDIMGNVSKRSLKAGTAISPSMINLPIIVKRGQAITLRAERPGFSVNMKGFALKKGRKGDRIKVKNGKSNKVLYGRIVDSDLVLID</sequence>
<feature type="domain" description="SAF" evidence="8">
    <location>
        <begin position="108"/>
        <end position="170"/>
    </location>
</feature>
<dbReference type="Pfam" id="PF13144">
    <property type="entry name" value="ChapFlgA"/>
    <property type="match status" value="1"/>
</dbReference>
<evidence type="ECO:0000256" key="3">
    <source>
        <dbReference type="ARBA" id="ARBA00014754"/>
    </source>
</evidence>
<dbReference type="GO" id="GO:0042597">
    <property type="term" value="C:periplasmic space"/>
    <property type="evidence" value="ECO:0007669"/>
    <property type="project" value="UniProtKB-SubCell"/>
</dbReference>
<feature type="chain" id="PRO_5005145450" description="Flagella basal body P-ring formation protein FlgA" evidence="7">
    <location>
        <begin position="21"/>
        <end position="232"/>
    </location>
</feature>
<keyword evidence="10" id="KW-1185">Reference proteome</keyword>
<dbReference type="Proteomes" id="UP000032749">
    <property type="component" value="Chromosome"/>
</dbReference>
<feature type="signal peptide" evidence="7">
    <location>
        <begin position="1"/>
        <end position="20"/>
    </location>
</feature>
<dbReference type="EMBL" id="FO203512">
    <property type="protein sequence ID" value="CCK75364.1"/>
    <property type="molecule type" value="Genomic_DNA"/>
</dbReference>
<keyword evidence="7" id="KW-1005">Bacterial flagellum biogenesis</keyword>
<accession>R4YSY9</accession>
<evidence type="ECO:0000256" key="2">
    <source>
        <dbReference type="ARBA" id="ARBA00010474"/>
    </source>
</evidence>